<evidence type="ECO:0000313" key="1">
    <source>
        <dbReference type="EMBL" id="RXK59772.1"/>
    </source>
</evidence>
<dbReference type="AlphaFoldDB" id="A0A4V1M7G3"/>
<dbReference type="Proteomes" id="UP000290204">
    <property type="component" value="Unassembled WGS sequence"/>
</dbReference>
<evidence type="ECO:0000313" key="2">
    <source>
        <dbReference type="Proteomes" id="UP000290204"/>
    </source>
</evidence>
<dbReference type="EMBL" id="SDHW01000003">
    <property type="protein sequence ID" value="RXK59772.1"/>
    <property type="molecule type" value="Genomic_DNA"/>
</dbReference>
<reference evidence="1 2" key="1">
    <citation type="submission" date="2019-01" db="EMBL/GenBank/DDBJ databases">
        <title>Lacibacter sp. strain TTM-7.</title>
        <authorList>
            <person name="Chen W.-M."/>
        </authorList>
    </citation>
    <scope>NUCLEOTIDE SEQUENCE [LARGE SCALE GENOMIC DNA]</scope>
    <source>
        <strain evidence="1 2">TTM-7</strain>
    </source>
</reference>
<name>A0A4V1M7G3_9BACT</name>
<sequence length="268" mass="31585">MKKLILFLFALILLITAFPQQWQIKNYSAGYRVFEYGSKGNNPLTISNFLKDPDSYNNFLNNFPYNELTGNPSTTNLHSFYLNAEIGKQKGRTNFWKKHNIQFGLFLTEYDGRRTGTISNVTYQLNSDTSRIAYQYSITHRHQFLGINIGFNRRFTLAKNFQLLLGLHLQTGYTIRNRYKQQIDTLIYGTQIGWLQTTTKMPDLKGRKHFQTQAMIPIGFEYAFTKKKNYAVRLEFDFGIVDNRYRMKKFYDREAHGAGIWFIYKTNQ</sequence>
<proteinExistence type="predicted"/>
<keyword evidence="2" id="KW-1185">Reference proteome</keyword>
<gene>
    <name evidence="1" type="ORF">ESA94_11985</name>
</gene>
<dbReference type="OrthoDB" id="872443at2"/>
<comment type="caution">
    <text evidence="1">The sequence shown here is derived from an EMBL/GenBank/DDBJ whole genome shotgun (WGS) entry which is preliminary data.</text>
</comment>
<protein>
    <submittedName>
        <fullName evidence="1">Uncharacterized protein</fullName>
    </submittedName>
</protein>
<accession>A0A4V1M7G3</accession>
<dbReference type="RefSeq" id="WP_129131146.1">
    <property type="nucleotide sequence ID" value="NZ_SDHW01000003.1"/>
</dbReference>
<organism evidence="1 2">
    <name type="scientific">Lacibacter luteus</name>
    <dbReference type="NCBI Taxonomy" id="2508719"/>
    <lineage>
        <taxon>Bacteria</taxon>
        <taxon>Pseudomonadati</taxon>
        <taxon>Bacteroidota</taxon>
        <taxon>Chitinophagia</taxon>
        <taxon>Chitinophagales</taxon>
        <taxon>Chitinophagaceae</taxon>
        <taxon>Lacibacter</taxon>
    </lineage>
</organism>